<evidence type="ECO:0000313" key="2">
    <source>
        <dbReference type="EMBL" id="RLT73196.1"/>
    </source>
</evidence>
<sequence length="113" mass="12891">MGEKSIYIHSFSVDNMWNRVKLVWNDIRPNVNIIVGINGSGKTTLLNCINDYYNSKKSLYKCNGTPLGIPVQFIRSFDVPLANRKKKDSPLYQELEKSYFSLPIISSIFLITG</sequence>
<dbReference type="InterPro" id="IPR027417">
    <property type="entry name" value="P-loop_NTPase"/>
</dbReference>
<dbReference type="Proteomes" id="UP000310032">
    <property type="component" value="Unassembled WGS sequence"/>
</dbReference>
<dbReference type="InterPro" id="IPR038729">
    <property type="entry name" value="Rad50/SbcC_AAA"/>
</dbReference>
<proteinExistence type="predicted"/>
<evidence type="ECO:0000313" key="3">
    <source>
        <dbReference type="EMBL" id="TGY56185.1"/>
    </source>
</evidence>
<reference evidence="2 4" key="1">
    <citation type="submission" date="2018-09" db="EMBL/GenBank/DDBJ databases">
        <title>Murine metabolic-syndrome-specific gut microbial biobank.</title>
        <authorList>
            <person name="Liu C."/>
        </authorList>
    </citation>
    <scope>NUCLEOTIDE SEQUENCE [LARGE SCALE GENOMIC DNA]</scope>
    <source>
        <strain evidence="2 4">8-P5</strain>
    </source>
</reference>
<dbReference type="Pfam" id="PF13476">
    <property type="entry name" value="AAA_23"/>
    <property type="match status" value="1"/>
</dbReference>
<comment type="caution">
    <text evidence="2">The sequence shown here is derived from an EMBL/GenBank/DDBJ whole genome shotgun (WGS) entry which is preliminary data.</text>
</comment>
<dbReference type="GO" id="GO:0016887">
    <property type="term" value="F:ATP hydrolysis activity"/>
    <property type="evidence" value="ECO:0007669"/>
    <property type="project" value="InterPro"/>
</dbReference>
<dbReference type="SUPFAM" id="SSF52540">
    <property type="entry name" value="P-loop containing nucleoside triphosphate hydrolases"/>
    <property type="match status" value="1"/>
</dbReference>
<dbReference type="Proteomes" id="UP000278164">
    <property type="component" value="Unassembled WGS sequence"/>
</dbReference>
<organism evidence="2 4">
    <name type="scientific">Parabacteroides distasonis</name>
    <dbReference type="NCBI Taxonomy" id="823"/>
    <lineage>
        <taxon>Bacteria</taxon>
        <taxon>Pseudomonadati</taxon>
        <taxon>Bacteroidota</taxon>
        <taxon>Bacteroidia</taxon>
        <taxon>Bacteroidales</taxon>
        <taxon>Tannerellaceae</taxon>
        <taxon>Parabacteroides</taxon>
    </lineage>
</organism>
<evidence type="ECO:0000259" key="1">
    <source>
        <dbReference type="Pfam" id="PF13476"/>
    </source>
</evidence>
<evidence type="ECO:0000313" key="4">
    <source>
        <dbReference type="Proteomes" id="UP000278164"/>
    </source>
</evidence>
<protein>
    <recommendedName>
        <fullName evidence="1">Rad50/SbcC-type AAA domain-containing protein</fullName>
    </recommendedName>
</protein>
<dbReference type="AlphaFoldDB" id="A0A3L7ZMY9"/>
<gene>
    <name evidence="2" type="ORF">D7V78_11655</name>
    <name evidence="3" type="ORF">E5342_12690</name>
</gene>
<accession>A0A3L7ZMY9</accession>
<dbReference type="RefSeq" id="WP_121736354.1">
    <property type="nucleotide sequence ID" value="NZ_QXXG01000032.1"/>
</dbReference>
<dbReference type="Gene3D" id="3.40.50.300">
    <property type="entry name" value="P-loop containing nucleotide triphosphate hydrolases"/>
    <property type="match status" value="1"/>
</dbReference>
<reference evidence="3 5" key="2">
    <citation type="submission" date="2019-04" db="EMBL/GenBank/DDBJ databases">
        <title>Microbes associate with the intestines of laboratory mice.</title>
        <authorList>
            <person name="Navarre W."/>
            <person name="Wong E."/>
            <person name="Huang K."/>
            <person name="Tropini C."/>
            <person name="Ng K."/>
            <person name="Yu B."/>
        </authorList>
    </citation>
    <scope>NUCLEOTIDE SEQUENCE [LARGE SCALE GENOMIC DNA]</scope>
    <source>
        <strain evidence="3 5">NM39_I3</strain>
    </source>
</reference>
<dbReference type="GO" id="GO:0006302">
    <property type="term" value="P:double-strand break repair"/>
    <property type="evidence" value="ECO:0007669"/>
    <property type="project" value="InterPro"/>
</dbReference>
<name>A0A3L7ZMY9_PARDI</name>
<dbReference type="EMBL" id="RAYI01000020">
    <property type="protein sequence ID" value="RLT73196.1"/>
    <property type="molecule type" value="Genomic_DNA"/>
</dbReference>
<feature type="domain" description="Rad50/SbcC-type AAA" evidence="1">
    <location>
        <begin position="27"/>
        <end position="50"/>
    </location>
</feature>
<dbReference type="OrthoDB" id="9805802at2"/>
<dbReference type="EMBL" id="SRYM01000038">
    <property type="protein sequence ID" value="TGY56185.1"/>
    <property type="molecule type" value="Genomic_DNA"/>
</dbReference>
<evidence type="ECO:0000313" key="5">
    <source>
        <dbReference type="Proteomes" id="UP000310032"/>
    </source>
</evidence>